<reference evidence="1" key="1">
    <citation type="journal article" date="2019" name="bioRxiv">
        <title>The Genome of the Zebra Mussel, Dreissena polymorpha: A Resource for Invasive Species Research.</title>
        <authorList>
            <person name="McCartney M.A."/>
            <person name="Auch B."/>
            <person name="Kono T."/>
            <person name="Mallez S."/>
            <person name="Zhang Y."/>
            <person name="Obille A."/>
            <person name="Becker A."/>
            <person name="Abrahante J.E."/>
            <person name="Garbe J."/>
            <person name="Badalamenti J.P."/>
            <person name="Herman A."/>
            <person name="Mangelson H."/>
            <person name="Liachko I."/>
            <person name="Sullivan S."/>
            <person name="Sone E.D."/>
            <person name="Koren S."/>
            <person name="Silverstein K.A.T."/>
            <person name="Beckman K.B."/>
            <person name="Gohl D.M."/>
        </authorList>
    </citation>
    <scope>NUCLEOTIDE SEQUENCE</scope>
    <source>
        <strain evidence="1">Duluth1</strain>
        <tissue evidence="1">Whole animal</tissue>
    </source>
</reference>
<sequence length="114" mass="13707">MSNSMMMMTMMITMMMVMIIIRRMRMMRRMGMMRRMRRMRMMTILRCRFKLSQFFLAWQGEIVCEMKSGVIRKETIHRVEGLNHVSESKAVPRAIQAIRVQRPGRDLNFHSTTV</sequence>
<evidence type="ECO:0000313" key="2">
    <source>
        <dbReference type="Proteomes" id="UP000828390"/>
    </source>
</evidence>
<dbReference type="AlphaFoldDB" id="A0A9D4HXV0"/>
<protein>
    <submittedName>
        <fullName evidence="1">Uncharacterized protein</fullName>
    </submittedName>
</protein>
<gene>
    <name evidence="1" type="ORF">DPMN_043335</name>
</gene>
<organism evidence="1 2">
    <name type="scientific">Dreissena polymorpha</name>
    <name type="common">Zebra mussel</name>
    <name type="synonym">Mytilus polymorpha</name>
    <dbReference type="NCBI Taxonomy" id="45954"/>
    <lineage>
        <taxon>Eukaryota</taxon>
        <taxon>Metazoa</taxon>
        <taxon>Spiralia</taxon>
        <taxon>Lophotrochozoa</taxon>
        <taxon>Mollusca</taxon>
        <taxon>Bivalvia</taxon>
        <taxon>Autobranchia</taxon>
        <taxon>Heteroconchia</taxon>
        <taxon>Euheterodonta</taxon>
        <taxon>Imparidentia</taxon>
        <taxon>Neoheterodontei</taxon>
        <taxon>Myida</taxon>
        <taxon>Dreissenoidea</taxon>
        <taxon>Dreissenidae</taxon>
        <taxon>Dreissena</taxon>
    </lineage>
</organism>
<proteinExistence type="predicted"/>
<dbReference type="EMBL" id="JAIWYP010000011">
    <property type="protein sequence ID" value="KAH3736762.1"/>
    <property type="molecule type" value="Genomic_DNA"/>
</dbReference>
<evidence type="ECO:0000313" key="1">
    <source>
        <dbReference type="EMBL" id="KAH3736762.1"/>
    </source>
</evidence>
<accession>A0A9D4HXV0</accession>
<keyword evidence="2" id="KW-1185">Reference proteome</keyword>
<reference evidence="1" key="2">
    <citation type="submission" date="2020-11" db="EMBL/GenBank/DDBJ databases">
        <authorList>
            <person name="McCartney M.A."/>
            <person name="Auch B."/>
            <person name="Kono T."/>
            <person name="Mallez S."/>
            <person name="Becker A."/>
            <person name="Gohl D.M."/>
            <person name="Silverstein K.A.T."/>
            <person name="Koren S."/>
            <person name="Bechman K.B."/>
            <person name="Herman A."/>
            <person name="Abrahante J.E."/>
            <person name="Garbe J."/>
        </authorList>
    </citation>
    <scope>NUCLEOTIDE SEQUENCE</scope>
    <source>
        <strain evidence="1">Duluth1</strain>
        <tissue evidence="1">Whole animal</tissue>
    </source>
</reference>
<comment type="caution">
    <text evidence="1">The sequence shown here is derived from an EMBL/GenBank/DDBJ whole genome shotgun (WGS) entry which is preliminary data.</text>
</comment>
<dbReference type="Proteomes" id="UP000828390">
    <property type="component" value="Unassembled WGS sequence"/>
</dbReference>
<name>A0A9D4HXV0_DREPO</name>